<keyword evidence="1" id="KW-1133">Transmembrane helix</keyword>
<evidence type="ECO:0000313" key="3">
    <source>
        <dbReference type="Proteomes" id="UP000621799"/>
    </source>
</evidence>
<dbReference type="Proteomes" id="UP000621799">
    <property type="component" value="Unassembled WGS sequence"/>
</dbReference>
<organism evidence="2 3">
    <name type="scientific">Zarconia navalis LEGE 11467</name>
    <dbReference type="NCBI Taxonomy" id="1828826"/>
    <lineage>
        <taxon>Bacteria</taxon>
        <taxon>Bacillati</taxon>
        <taxon>Cyanobacteriota</taxon>
        <taxon>Cyanophyceae</taxon>
        <taxon>Oscillatoriophycideae</taxon>
        <taxon>Oscillatoriales</taxon>
        <taxon>Oscillatoriales incertae sedis</taxon>
        <taxon>Zarconia</taxon>
        <taxon>Zarconia navalis</taxon>
    </lineage>
</organism>
<evidence type="ECO:0000256" key="1">
    <source>
        <dbReference type="SAM" id="Phobius"/>
    </source>
</evidence>
<comment type="caution">
    <text evidence="2">The sequence shown here is derived from an EMBL/GenBank/DDBJ whole genome shotgun (WGS) entry which is preliminary data.</text>
</comment>
<protein>
    <submittedName>
        <fullName evidence="2">Uncharacterized protein</fullName>
    </submittedName>
</protein>
<evidence type="ECO:0000313" key="2">
    <source>
        <dbReference type="EMBL" id="MBE9041220.1"/>
    </source>
</evidence>
<sequence>MNHRSGSSQKNRAESFLLIVCTVFASFYLGFIPLTHTTERSGEIPKVLGEAYLWK</sequence>
<keyword evidence="1" id="KW-0472">Membrane</keyword>
<dbReference type="EMBL" id="JADEXN010000165">
    <property type="protein sequence ID" value="MBE9041220.1"/>
    <property type="molecule type" value="Genomic_DNA"/>
</dbReference>
<reference evidence="2" key="1">
    <citation type="submission" date="2020-10" db="EMBL/GenBank/DDBJ databases">
        <authorList>
            <person name="Castelo-Branco R."/>
            <person name="Eusebio N."/>
            <person name="Adriana R."/>
            <person name="Vieira A."/>
            <person name="Brugerolle De Fraissinette N."/>
            <person name="Rezende De Castro R."/>
            <person name="Schneider M.P."/>
            <person name="Vasconcelos V."/>
            <person name="Leao P.N."/>
        </authorList>
    </citation>
    <scope>NUCLEOTIDE SEQUENCE</scope>
    <source>
        <strain evidence="2">LEGE 11467</strain>
    </source>
</reference>
<feature type="transmembrane region" description="Helical" evidence="1">
    <location>
        <begin position="12"/>
        <end position="31"/>
    </location>
</feature>
<dbReference type="AlphaFoldDB" id="A0A928W0V0"/>
<proteinExistence type="predicted"/>
<dbReference type="RefSeq" id="WP_264321443.1">
    <property type="nucleotide sequence ID" value="NZ_JADEXN010000165.1"/>
</dbReference>
<accession>A0A928W0V0</accession>
<name>A0A928W0V0_9CYAN</name>
<gene>
    <name evidence="2" type="ORF">IQ235_10560</name>
</gene>
<keyword evidence="3" id="KW-1185">Reference proteome</keyword>
<keyword evidence="1" id="KW-0812">Transmembrane</keyword>